<keyword evidence="4" id="KW-1185">Reference proteome</keyword>
<feature type="region of interest" description="Disordered" evidence="2">
    <location>
        <begin position="163"/>
        <end position="193"/>
    </location>
</feature>
<dbReference type="AlphaFoldDB" id="A0AAW1R2S5"/>
<feature type="region of interest" description="Disordered" evidence="2">
    <location>
        <begin position="711"/>
        <end position="748"/>
    </location>
</feature>
<feature type="region of interest" description="Disordered" evidence="2">
    <location>
        <begin position="539"/>
        <end position="571"/>
    </location>
</feature>
<evidence type="ECO:0000256" key="1">
    <source>
        <dbReference type="ARBA" id="ARBA00010080"/>
    </source>
</evidence>
<dbReference type="Gene3D" id="1.25.40.10">
    <property type="entry name" value="Tetratricopeptide repeat domain"/>
    <property type="match status" value="2"/>
</dbReference>
<dbReference type="EMBL" id="JALJOS010000018">
    <property type="protein sequence ID" value="KAK9827507.1"/>
    <property type="molecule type" value="Genomic_DNA"/>
</dbReference>
<dbReference type="PANTHER" id="PTHR12979:SF5">
    <property type="entry name" value="CCR4-NOT TRANSCRIPTION COMPLEX SUBUNIT 10"/>
    <property type="match status" value="1"/>
</dbReference>
<organism evidence="3 4">
    <name type="scientific">Apatococcus lobatus</name>
    <dbReference type="NCBI Taxonomy" id="904363"/>
    <lineage>
        <taxon>Eukaryota</taxon>
        <taxon>Viridiplantae</taxon>
        <taxon>Chlorophyta</taxon>
        <taxon>core chlorophytes</taxon>
        <taxon>Trebouxiophyceae</taxon>
        <taxon>Chlorellales</taxon>
        <taxon>Chlorellaceae</taxon>
        <taxon>Apatococcus</taxon>
    </lineage>
</organism>
<comment type="similarity">
    <text evidence="1">Belongs to the CNOT10 family.</text>
</comment>
<reference evidence="3 4" key="1">
    <citation type="journal article" date="2024" name="Nat. Commun.">
        <title>Phylogenomics reveals the evolutionary origins of lichenization in chlorophyte algae.</title>
        <authorList>
            <person name="Puginier C."/>
            <person name="Libourel C."/>
            <person name="Otte J."/>
            <person name="Skaloud P."/>
            <person name="Haon M."/>
            <person name="Grisel S."/>
            <person name="Petersen M."/>
            <person name="Berrin J.G."/>
            <person name="Delaux P.M."/>
            <person name="Dal Grande F."/>
            <person name="Keller J."/>
        </authorList>
    </citation>
    <scope>NUCLEOTIDE SEQUENCE [LARGE SCALE GENOMIC DNA]</scope>
    <source>
        <strain evidence="3 4">SAG 2145</strain>
    </source>
</reference>
<evidence type="ECO:0000313" key="3">
    <source>
        <dbReference type="EMBL" id="KAK9827507.1"/>
    </source>
</evidence>
<dbReference type="GO" id="GO:0030014">
    <property type="term" value="C:CCR4-NOT complex"/>
    <property type="evidence" value="ECO:0007669"/>
    <property type="project" value="InterPro"/>
</dbReference>
<dbReference type="PANTHER" id="PTHR12979">
    <property type="entry name" value="CCR4-NOT TRANSCRIPTION COMPLEX SUBUNIT 10"/>
    <property type="match status" value="1"/>
</dbReference>
<sequence length="830" mass="86541">MAPEQNHSEAAHRAAAAWQSRDFASCCKALDQLGKSSTNPLSLGQNTSIAKFLASGGAQPEQLLQELSVPSKASIGKPGSDADHAAGDLPEGTADMAYLAVNKARVQLSLGKRASAAADLEPLQAHLGQLPDDLATRVMLLLADVHLGGGSPAKAAEIISQMEQTQGLQLDRSDDKESGGEQYSEPESAQEREDNMLLTPRQLTGQASDLAQLLSSPSFPGSATAEAAAPPLTATLLNSSRSADAPPSSVQGEKRKVAGMEGDQLVLVYKARLHLMGRNLKAARRLIKAILAADPASPQGHALRAELEFERHNYRRAARILNAAHGPMSPAGAAPAQGFAGQAPGPGQPGHPGGSADASEHMSQAYVLANAGCIAHRQQQHNMAALCFSNAVRQYTSVQEGAEAGMGESQRLQLTYHAGLQALQLRNHAAALSCFQEAGRELHGNPLLWLRMAEACLGGYQDLQQAPANDRNTQYSAGQAVAALIDRADAADTAPTMTEIAFRQRSMATTAVSSSPADAILQHVVRCLQAASILADRPAAAAHRSPDQSSAEDSARCSQQPGTTPSISAPAAPQISQLEAPLANGTSPREAAAAADAVSSSFQASLASPGGSKHTALTGAAAVSVAAILREKQKESSMAKASAQRMLAYVRLLQGNHAAALCAASQALQESHLPKAEQWMVRTYQAQALCGLDRADEAVACLAAALEASPITEPPHELPNPSSSQVAKSSLDEGATLDRNGDDSQKGSAQQARATLLVDLASIQLRQGQFQEVQAICSQVFALLDTNQPRAGSSKIWETAAGLLALIDVCEGKAPGPYGRESQADMILAC</sequence>
<evidence type="ECO:0000256" key="2">
    <source>
        <dbReference type="SAM" id="MobiDB-lite"/>
    </source>
</evidence>
<feature type="compositionally biased region" description="Polar residues" evidence="2">
    <location>
        <begin position="547"/>
        <end position="567"/>
    </location>
</feature>
<name>A0AAW1R2S5_9CHLO</name>
<dbReference type="InterPro" id="IPR039740">
    <property type="entry name" value="CNOT10"/>
</dbReference>
<evidence type="ECO:0008006" key="5">
    <source>
        <dbReference type="Google" id="ProtNLM"/>
    </source>
</evidence>
<feature type="compositionally biased region" description="Low complexity" evidence="2">
    <location>
        <begin position="330"/>
        <end position="345"/>
    </location>
</feature>
<dbReference type="Proteomes" id="UP001438707">
    <property type="component" value="Unassembled WGS sequence"/>
</dbReference>
<dbReference type="InterPro" id="IPR011990">
    <property type="entry name" value="TPR-like_helical_dom_sf"/>
</dbReference>
<dbReference type="SUPFAM" id="SSF48452">
    <property type="entry name" value="TPR-like"/>
    <property type="match status" value="2"/>
</dbReference>
<proteinExistence type="inferred from homology"/>
<comment type="caution">
    <text evidence="3">The sequence shown here is derived from an EMBL/GenBank/DDBJ whole genome shotgun (WGS) entry which is preliminary data.</text>
</comment>
<gene>
    <name evidence="3" type="ORF">WJX74_006383</name>
</gene>
<accession>A0AAW1R2S5</accession>
<feature type="region of interest" description="Disordered" evidence="2">
    <location>
        <begin position="328"/>
        <end position="359"/>
    </location>
</feature>
<dbReference type="GO" id="GO:0006402">
    <property type="term" value="P:mRNA catabolic process"/>
    <property type="evidence" value="ECO:0007669"/>
    <property type="project" value="TreeGrafter"/>
</dbReference>
<dbReference type="GO" id="GO:0017148">
    <property type="term" value="P:negative regulation of translation"/>
    <property type="evidence" value="ECO:0007669"/>
    <property type="project" value="TreeGrafter"/>
</dbReference>
<evidence type="ECO:0000313" key="4">
    <source>
        <dbReference type="Proteomes" id="UP001438707"/>
    </source>
</evidence>
<protein>
    <recommendedName>
        <fullName evidence="5">CCR4-NOT transcription complex subunit 10</fullName>
    </recommendedName>
</protein>